<feature type="coiled-coil region" evidence="1">
    <location>
        <begin position="1084"/>
        <end position="1132"/>
    </location>
</feature>
<sequence>MTTSYSTWPVLLTPYNLPPWLCMKNQYVILSSIIPREKGLGNDIDVYLQPLIKELKLLWAGVDAYDAFSKQHFKLRASLLWTVNDFPAYANLSGWSTKGRVACPICANSTRSTWLKHGRKFCYMGHRRFKYGKLDNSSKKSTRDGACCSTDTHLHTMEATNRGSAFEDTENDIEEDINGENQLWKKKSVFFELPYWEYNLLRHNLDVMHVEKNVFDNVLGTLLNLDGKTKDNENSRKDLMEMGIRHELHLKNRPNKKAYLPPACYTMTSVEKSNFLQILKNLKVPDGYASNISRGVSLKDRKIMNLKSHDGHILMQYILMIALRASMFSRSQTRVVKVIFDLCTFFKGLCNKVLDMRELDKIEHDVMQTLCELEQLFPPRFFTIMVHLIVHLISEAKLGGPIHYRWMYPMERYFEGVETPFNRPPRNDESIVGKEMYMLNLSGRKLGKLEIIELEWNSLNQAHRYVLLNHRKIQPFRDHFLSEQQALKGRPLDSKIIEKLYVEEFPQWLHNQVSFLEKNKFDKEVLSLAIGPKVIAKQFNGFITNGYRFLTKKREKLKKTQNSGVIVAVEGEYYYGKLTNIIEQDYSCGYKVVLFQCDWVDIRPSKDKYGFPLVNFSRPLVHTGEKWSEDPFIISSQAKQVFYIDDIRDVGLSHVIQTKPRDIYDMGSDENKDEFESYTQCMPCVIPILDDVNEAPSWHRINIEIDSDDESESYYLRVSIDYQHYHTQNDVARNSTIRACGNSRFFRCCGHPYRLTDLPLKRTASCLLNNQLNIQTSRSSSSLLDNERDQVNVVDEYEKKLLYEDWTECKIGCGVRLLLELQLRFSLPERKSMDDVIFEIMDDKFRTLKYRLKMKLFGLAANRLNELNEANNIVEDGEQEMDYTEDELLQALDLIEAPEYFMDHQWQMYKSHLRTPAAKKMSLNGKRARGGQVHIHTTGAHSFAWKRDEQKVLYNEEPNDVVFFGLAHTTLEGSFVTEASGKFMAKAKKELSRKTKAIGGSERVDHEVEAEIARDIIKKLRPRGVTGHGAGVKKSQVTKFGIEYKRMRGEAISSEKRFLLDKVDFQSKKIEAQSTQIKFLSKKNKAQSKKLKSQSKQIESLSKNNKIQSEQIECLSKKNETQSIQLNSMEEKMNSFMGELQLFKTAFPAIYSNSNTLSCASHGDYQ</sequence>
<evidence type="ECO:0000259" key="3">
    <source>
        <dbReference type="Pfam" id="PF13960"/>
    </source>
</evidence>
<evidence type="ECO:0000259" key="2">
    <source>
        <dbReference type="Pfam" id="PF13952"/>
    </source>
</evidence>
<dbReference type="Pfam" id="PF03004">
    <property type="entry name" value="Transposase_24"/>
    <property type="match status" value="1"/>
</dbReference>
<dbReference type="Pfam" id="PF13960">
    <property type="entry name" value="DUF4218"/>
    <property type="match status" value="1"/>
</dbReference>
<dbReference type="Proteomes" id="UP001151760">
    <property type="component" value="Unassembled WGS sequence"/>
</dbReference>
<dbReference type="PANTHER" id="PTHR48258:SF15">
    <property type="entry name" value="OS02G0543900 PROTEIN"/>
    <property type="match status" value="1"/>
</dbReference>
<reference evidence="4" key="1">
    <citation type="journal article" date="2022" name="Int. J. Mol. Sci.">
        <title>Draft Genome of Tanacetum Coccineum: Genomic Comparison of Closely Related Tanacetum-Family Plants.</title>
        <authorList>
            <person name="Yamashiro T."/>
            <person name="Shiraishi A."/>
            <person name="Nakayama K."/>
            <person name="Satake H."/>
        </authorList>
    </citation>
    <scope>NUCLEOTIDE SEQUENCE</scope>
</reference>
<feature type="domain" description="DUF4216" evidence="2">
    <location>
        <begin position="582"/>
        <end position="648"/>
    </location>
</feature>
<dbReference type="InterPro" id="IPR025312">
    <property type="entry name" value="DUF4216"/>
</dbReference>
<accession>A0ABQ5HVV9</accession>
<reference evidence="4" key="2">
    <citation type="submission" date="2022-01" db="EMBL/GenBank/DDBJ databases">
        <authorList>
            <person name="Yamashiro T."/>
            <person name="Shiraishi A."/>
            <person name="Satake H."/>
            <person name="Nakayama K."/>
        </authorList>
    </citation>
    <scope>NUCLEOTIDE SEQUENCE</scope>
</reference>
<evidence type="ECO:0000313" key="4">
    <source>
        <dbReference type="EMBL" id="GJT91684.1"/>
    </source>
</evidence>
<feature type="coiled-coil region" evidence="1">
    <location>
        <begin position="860"/>
        <end position="887"/>
    </location>
</feature>
<proteinExistence type="predicted"/>
<dbReference type="EMBL" id="BQNB010020040">
    <property type="protein sequence ID" value="GJT91684.1"/>
    <property type="molecule type" value="Genomic_DNA"/>
</dbReference>
<keyword evidence="5" id="KW-1185">Reference proteome</keyword>
<dbReference type="Pfam" id="PF02992">
    <property type="entry name" value="Transposase_21"/>
    <property type="match status" value="1"/>
</dbReference>
<protein>
    <submittedName>
        <fullName evidence="4">Transposase-associated domain-containing protein</fullName>
    </submittedName>
</protein>
<name>A0ABQ5HVV9_9ASTR</name>
<gene>
    <name evidence="4" type="ORF">Tco_1080529</name>
</gene>
<dbReference type="PANTHER" id="PTHR48258">
    <property type="entry name" value="DUF4218 DOMAIN-CONTAINING PROTEIN-RELATED"/>
    <property type="match status" value="1"/>
</dbReference>
<feature type="domain" description="DUF4218" evidence="3">
    <location>
        <begin position="349"/>
        <end position="415"/>
    </location>
</feature>
<dbReference type="InterPro" id="IPR004252">
    <property type="entry name" value="Probable_transposase_24"/>
</dbReference>
<dbReference type="InterPro" id="IPR004242">
    <property type="entry name" value="Transposase_21"/>
</dbReference>
<organism evidence="4 5">
    <name type="scientific">Tanacetum coccineum</name>
    <dbReference type="NCBI Taxonomy" id="301880"/>
    <lineage>
        <taxon>Eukaryota</taxon>
        <taxon>Viridiplantae</taxon>
        <taxon>Streptophyta</taxon>
        <taxon>Embryophyta</taxon>
        <taxon>Tracheophyta</taxon>
        <taxon>Spermatophyta</taxon>
        <taxon>Magnoliopsida</taxon>
        <taxon>eudicotyledons</taxon>
        <taxon>Gunneridae</taxon>
        <taxon>Pentapetalae</taxon>
        <taxon>asterids</taxon>
        <taxon>campanulids</taxon>
        <taxon>Asterales</taxon>
        <taxon>Asteraceae</taxon>
        <taxon>Asteroideae</taxon>
        <taxon>Anthemideae</taxon>
        <taxon>Anthemidinae</taxon>
        <taxon>Tanacetum</taxon>
    </lineage>
</organism>
<keyword evidence="1" id="KW-0175">Coiled coil</keyword>
<evidence type="ECO:0000313" key="5">
    <source>
        <dbReference type="Proteomes" id="UP001151760"/>
    </source>
</evidence>
<comment type="caution">
    <text evidence="4">The sequence shown here is derived from an EMBL/GenBank/DDBJ whole genome shotgun (WGS) entry which is preliminary data.</text>
</comment>
<evidence type="ECO:0000256" key="1">
    <source>
        <dbReference type="SAM" id="Coils"/>
    </source>
</evidence>
<dbReference type="Pfam" id="PF13952">
    <property type="entry name" value="DUF4216"/>
    <property type="match status" value="1"/>
</dbReference>
<dbReference type="InterPro" id="IPR025452">
    <property type="entry name" value="DUF4218"/>
</dbReference>